<dbReference type="PANTHER" id="PTHR10605">
    <property type="entry name" value="HEPARAN SULFATE SULFOTRANSFERASE"/>
    <property type="match status" value="1"/>
</dbReference>
<keyword evidence="1" id="KW-0808">Transferase</keyword>
<gene>
    <name evidence="2" type="ORF">IQ249_06495</name>
</gene>
<dbReference type="RefSeq" id="WP_194028634.1">
    <property type="nucleotide sequence ID" value="NZ_JADEWZ010000007.1"/>
</dbReference>
<dbReference type="SUPFAM" id="SSF52540">
    <property type="entry name" value="P-loop containing nucleoside triphosphate hydrolases"/>
    <property type="match status" value="1"/>
</dbReference>
<dbReference type="InterPro" id="IPR037359">
    <property type="entry name" value="NST/OST"/>
</dbReference>
<dbReference type="Gene3D" id="3.40.50.300">
    <property type="entry name" value="P-loop containing nucleotide triphosphate hydrolases"/>
    <property type="match status" value="1"/>
</dbReference>
<dbReference type="Pfam" id="PF13469">
    <property type="entry name" value="Sulfotransfer_3"/>
    <property type="match status" value="1"/>
</dbReference>
<dbReference type="GO" id="GO:0008146">
    <property type="term" value="F:sulfotransferase activity"/>
    <property type="evidence" value="ECO:0007669"/>
    <property type="project" value="InterPro"/>
</dbReference>
<name>A0A8J7DV28_9CYAN</name>
<dbReference type="Proteomes" id="UP000654482">
    <property type="component" value="Unassembled WGS sequence"/>
</dbReference>
<accession>A0A8J7DV28</accession>
<evidence type="ECO:0000256" key="1">
    <source>
        <dbReference type="ARBA" id="ARBA00022679"/>
    </source>
</evidence>
<dbReference type="AlphaFoldDB" id="A0A8J7DV28"/>
<dbReference type="InterPro" id="IPR027417">
    <property type="entry name" value="P-loop_NTPase"/>
</dbReference>
<proteinExistence type="predicted"/>
<protein>
    <submittedName>
        <fullName evidence="2">Sulfotransferase</fullName>
    </submittedName>
</protein>
<reference evidence="2" key="1">
    <citation type="submission" date="2020-10" db="EMBL/GenBank/DDBJ databases">
        <authorList>
            <person name="Castelo-Branco R."/>
            <person name="Eusebio N."/>
            <person name="Adriana R."/>
            <person name="Vieira A."/>
            <person name="Brugerolle De Fraissinette N."/>
            <person name="Rezende De Castro R."/>
            <person name="Schneider M.P."/>
            <person name="Vasconcelos V."/>
            <person name="Leao P.N."/>
        </authorList>
    </citation>
    <scope>NUCLEOTIDE SEQUENCE</scope>
    <source>
        <strain evidence="2">LEGE 07157</strain>
    </source>
</reference>
<dbReference type="PANTHER" id="PTHR10605:SF56">
    <property type="entry name" value="BIFUNCTIONAL HEPARAN SULFATE N-DEACETYLASE_N-SULFOTRANSFERASE"/>
    <property type="match status" value="1"/>
</dbReference>
<keyword evidence="3" id="KW-1185">Reference proteome</keyword>
<organism evidence="2 3">
    <name type="scientific">Lusitaniella coriacea LEGE 07157</name>
    <dbReference type="NCBI Taxonomy" id="945747"/>
    <lineage>
        <taxon>Bacteria</taxon>
        <taxon>Bacillati</taxon>
        <taxon>Cyanobacteriota</taxon>
        <taxon>Cyanophyceae</taxon>
        <taxon>Spirulinales</taxon>
        <taxon>Lusitaniellaceae</taxon>
        <taxon>Lusitaniella</taxon>
    </lineage>
</organism>
<evidence type="ECO:0000313" key="2">
    <source>
        <dbReference type="EMBL" id="MBE9115544.1"/>
    </source>
</evidence>
<dbReference type="EMBL" id="JADEWZ010000007">
    <property type="protein sequence ID" value="MBE9115544.1"/>
    <property type="molecule type" value="Genomic_DNA"/>
</dbReference>
<sequence>MRRSPDFIIIGAGKCGTTSLHRYINEHPDIYLCPIKETYFFIEEPIRRKQKSFGAISDPEDYYALFENAPEKSVIGEISTNYYAYPASAKIIHEALPNTKIIAILRNPADRAFSSYQMRVRGGHEKREFDSIIAEDNRHVVRGFYYRQLLPYFELFDREQIKILFFEDLCRDSVRFVQDLFEYLGVDANFVPNTEERRREGGLPKNKVLHKLLTQKNPIRTSVATILKPLIPLDTRRAMRQKMVKENIYKAKLSPESKQKLIALYRDDILKLQDLIQRDLSSWLR</sequence>
<comment type="caution">
    <text evidence="2">The sequence shown here is derived from an EMBL/GenBank/DDBJ whole genome shotgun (WGS) entry which is preliminary data.</text>
</comment>
<evidence type="ECO:0000313" key="3">
    <source>
        <dbReference type="Proteomes" id="UP000654482"/>
    </source>
</evidence>